<evidence type="ECO:0000313" key="2">
    <source>
        <dbReference type="EMBL" id="CAA0087594.1"/>
    </source>
</evidence>
<evidence type="ECO:0000313" key="3">
    <source>
        <dbReference type="EMBL" id="CAA0115172.1"/>
    </source>
</evidence>
<keyword evidence="5" id="KW-1185">Reference proteome</keyword>
<dbReference type="EMBL" id="CACSIM010000007">
    <property type="protein sequence ID" value="CAA0120024.1"/>
    <property type="molecule type" value="Genomic_DNA"/>
</dbReference>
<reference evidence="5 6" key="1">
    <citation type="submission" date="2019-11" db="EMBL/GenBank/DDBJ databases">
        <authorList>
            <person name="Holert J."/>
        </authorList>
    </citation>
    <scope>NUCLEOTIDE SEQUENCE [LARGE SCALE GENOMIC DNA]</scope>
    <source>
        <strain evidence="3">BC3_2A</strain>
        <strain evidence="2">SB11_1A</strain>
    </source>
</reference>
<evidence type="ECO:0000256" key="1">
    <source>
        <dbReference type="SAM" id="SignalP"/>
    </source>
</evidence>
<sequence length="179" mass="17612">MNIVKKAIATLALVSMSSFSFSGPLTPVVNILSQVGSQLEGLGGGEGIPGLSVLPLDPFVLLGTLPVLNGELVGLEDGGLTEGGVLGLEGLLTSLNPSNLIGGGLPDLSPVVALLGVGLPTVPGLDFLPIDLGSILGEGDALGLPVIGALPIDVLSILSGGPVPGLNVLPIDILGIIPI</sequence>
<dbReference type="AlphaFoldDB" id="A0A5S9NCH7"/>
<keyword evidence="1" id="KW-0732">Signal</keyword>
<organism evidence="2 5">
    <name type="scientific">Zhongshania aliphaticivorans</name>
    <dbReference type="NCBI Taxonomy" id="1470434"/>
    <lineage>
        <taxon>Bacteria</taxon>
        <taxon>Pseudomonadati</taxon>
        <taxon>Pseudomonadota</taxon>
        <taxon>Gammaproteobacteria</taxon>
        <taxon>Cellvibrionales</taxon>
        <taxon>Spongiibacteraceae</taxon>
        <taxon>Zhongshania</taxon>
    </lineage>
</organism>
<feature type="chain" id="PRO_5036150388" evidence="1">
    <location>
        <begin position="23"/>
        <end position="179"/>
    </location>
</feature>
<dbReference type="EMBL" id="CACSIK010000001">
    <property type="protein sequence ID" value="CAA0087594.1"/>
    <property type="molecule type" value="Genomic_DNA"/>
</dbReference>
<dbReference type="Proteomes" id="UP000439591">
    <property type="component" value="Unassembled WGS sequence"/>
</dbReference>
<gene>
    <name evidence="2" type="ORF">IHBHHGIJ_01354</name>
    <name evidence="3" type="ORF">KFEGEMFD_03094</name>
    <name evidence="4" type="ORF">KFEGEMFD_03653</name>
</gene>
<dbReference type="RefSeq" id="WP_159267957.1">
    <property type="nucleotide sequence ID" value="NZ_CACSIK010000001.1"/>
</dbReference>
<dbReference type="EMBL" id="CACSIM010000005">
    <property type="protein sequence ID" value="CAA0115172.1"/>
    <property type="molecule type" value="Genomic_DNA"/>
</dbReference>
<evidence type="ECO:0000313" key="4">
    <source>
        <dbReference type="EMBL" id="CAA0120024.1"/>
    </source>
</evidence>
<name>A0A5S9NCH7_9GAMM</name>
<feature type="signal peptide" evidence="1">
    <location>
        <begin position="1"/>
        <end position="22"/>
    </location>
</feature>
<evidence type="ECO:0000313" key="5">
    <source>
        <dbReference type="Proteomes" id="UP000435877"/>
    </source>
</evidence>
<accession>A0A5S9NCH7</accession>
<evidence type="ECO:0000313" key="6">
    <source>
        <dbReference type="Proteomes" id="UP000439591"/>
    </source>
</evidence>
<dbReference type="Proteomes" id="UP000435877">
    <property type="component" value="Unassembled WGS sequence"/>
</dbReference>
<proteinExistence type="predicted"/>
<protein>
    <submittedName>
        <fullName evidence="2">Uncharacterized protein</fullName>
    </submittedName>
</protein>